<feature type="transmembrane region" description="Helical" evidence="7">
    <location>
        <begin position="406"/>
        <end position="438"/>
    </location>
</feature>
<evidence type="ECO:0000256" key="4">
    <source>
        <dbReference type="ARBA" id="ARBA00022989"/>
    </source>
</evidence>
<feature type="domain" description="ABC3 transporter permease C-terminal" evidence="8">
    <location>
        <begin position="673"/>
        <end position="792"/>
    </location>
</feature>
<organism evidence="9 10">
    <name type="scientific">Corynebacterium aquatimens</name>
    <dbReference type="NCBI Taxonomy" id="1190508"/>
    <lineage>
        <taxon>Bacteria</taxon>
        <taxon>Bacillati</taxon>
        <taxon>Actinomycetota</taxon>
        <taxon>Actinomycetes</taxon>
        <taxon>Mycobacteriales</taxon>
        <taxon>Corynebacteriaceae</taxon>
        <taxon>Corynebacterium</taxon>
    </lineage>
</organism>
<reference evidence="9" key="1">
    <citation type="submission" date="2020-11" db="EMBL/GenBank/DDBJ databases">
        <title>Sequencing the genomes of 1000 actinobacteria strains.</title>
        <authorList>
            <person name="Klenk H.-P."/>
        </authorList>
    </citation>
    <scope>NUCLEOTIDE SEQUENCE</scope>
    <source>
        <strain evidence="9">DSM 45632</strain>
    </source>
</reference>
<dbReference type="GO" id="GO:0005886">
    <property type="term" value="C:plasma membrane"/>
    <property type="evidence" value="ECO:0007669"/>
    <property type="project" value="UniProtKB-SubCell"/>
</dbReference>
<feature type="transmembrane region" description="Helical" evidence="7">
    <location>
        <begin position="714"/>
        <end position="740"/>
    </location>
</feature>
<keyword evidence="3 7" id="KW-0812">Transmembrane</keyword>
<dbReference type="Proteomes" id="UP000658613">
    <property type="component" value="Unassembled WGS sequence"/>
</dbReference>
<dbReference type="AlphaFoldDB" id="A0A931E2P4"/>
<protein>
    <submittedName>
        <fullName evidence="9">ABC transport system permease protein</fullName>
    </submittedName>
</protein>
<keyword evidence="4 7" id="KW-1133">Transmembrane helix</keyword>
<feature type="transmembrane region" description="Helical" evidence="7">
    <location>
        <begin position="329"/>
        <end position="350"/>
    </location>
</feature>
<sequence>MRKTSRLSPAATIAVLFATALVSFAFFLQASVKDHLERAVRVSVPDASVVVTGDSSGATIPASLAHRIRSVPGVTGVKEQVFGVGVADDELGAAVGVQSLIDATGYDLVDGRLPAGDNEALLVMVPDLPTRYVTGAEIAVEGQKGNVEKITIVGTATAELGATETPDLPTLICSFPAAQRLLGIEGSSRLLVSADGDSTTVRAEINDAATAQRDSWAVQSVDEYAAANASKFATGARTVMLVLGLLTGVSILAALVVVGNTYKLQLARSTREIALLRCIGALRRQVFVRTVINAVFVGALGATGGIALGAAIGVVVLGGVPTAAAHPGFWGRLFALGLAAGVLPSVLAAVRPARRAAKIAPIEALRQADPDSARTQRSRRVHVAIGLGLIVIGIAAAIAGGVSKSLYLVILGVVIACGGLVLAAAPVFTWVAGVLGALGGSRTKNADEQLKRNPARSGATAVAVWLGTTLLTTLLIGGATAQSTLTEAVDGSTPTDVFVTPDDDPKRLADRINRLSDVTAATPVAGVMLDAEFATNSNPLNVVGWTPEFLNVLTTESHIPEPDPGTIILPPTPDTTRGEGPVMVTLKQDGYERTFTVMVIDGAPMLGIMNRADLNELAGVSQDVWVALAPDVDTLNGMDTVAGIPGVAALSSPALQRQQLNKEIGGYINIAIAFIAVALLISVVGLSNAVALSVTERTREFGLLRALGALRRQLVEMILTETLLLAGAAGVLGVGFGIVFGVSASHALLGGEQLHVLIDIPWLALTVVLAGLMVACVLAALLPARRAAHIPPVAALGK</sequence>
<accession>A0A931E2P4</accession>
<evidence type="ECO:0000256" key="5">
    <source>
        <dbReference type="ARBA" id="ARBA00023136"/>
    </source>
</evidence>
<comment type="subcellular location">
    <subcellularLocation>
        <location evidence="1">Cell membrane</location>
        <topology evidence="1">Multi-pass membrane protein</topology>
    </subcellularLocation>
</comment>
<gene>
    <name evidence="9" type="ORF">IW254_001095</name>
</gene>
<feature type="transmembrane region" description="Helical" evidence="7">
    <location>
        <begin position="760"/>
        <end position="782"/>
    </location>
</feature>
<keyword evidence="2" id="KW-1003">Cell membrane</keyword>
<comment type="caution">
    <text evidence="9">The sequence shown here is derived from an EMBL/GenBank/DDBJ whole genome shotgun (WGS) entry which is preliminary data.</text>
</comment>
<dbReference type="EMBL" id="JADOUE010000001">
    <property type="protein sequence ID" value="MBG6122126.1"/>
    <property type="molecule type" value="Genomic_DNA"/>
</dbReference>
<evidence type="ECO:0000256" key="1">
    <source>
        <dbReference type="ARBA" id="ARBA00004651"/>
    </source>
</evidence>
<keyword evidence="5 7" id="KW-0472">Membrane</keyword>
<dbReference type="Pfam" id="PF02687">
    <property type="entry name" value="FtsX"/>
    <property type="match status" value="2"/>
</dbReference>
<evidence type="ECO:0000313" key="9">
    <source>
        <dbReference type="EMBL" id="MBG6122126.1"/>
    </source>
</evidence>
<dbReference type="PANTHER" id="PTHR30572:SF4">
    <property type="entry name" value="ABC TRANSPORTER PERMEASE YTRF"/>
    <property type="match status" value="1"/>
</dbReference>
<dbReference type="RefSeq" id="WP_196824577.1">
    <property type="nucleotide sequence ID" value="NZ_CP046980.1"/>
</dbReference>
<comment type="similarity">
    <text evidence="6">Belongs to the ABC-4 integral membrane protein family.</text>
</comment>
<evidence type="ECO:0000313" key="10">
    <source>
        <dbReference type="Proteomes" id="UP000658613"/>
    </source>
</evidence>
<feature type="transmembrane region" description="Helical" evidence="7">
    <location>
        <begin position="459"/>
        <end position="479"/>
    </location>
</feature>
<dbReference type="PANTHER" id="PTHR30572">
    <property type="entry name" value="MEMBRANE COMPONENT OF TRANSPORTER-RELATED"/>
    <property type="match status" value="1"/>
</dbReference>
<keyword evidence="10" id="KW-1185">Reference proteome</keyword>
<evidence type="ECO:0000256" key="7">
    <source>
        <dbReference type="SAM" id="Phobius"/>
    </source>
</evidence>
<feature type="transmembrane region" description="Helical" evidence="7">
    <location>
        <begin position="239"/>
        <end position="262"/>
    </location>
</feature>
<proteinExistence type="inferred from homology"/>
<evidence type="ECO:0000259" key="8">
    <source>
        <dbReference type="Pfam" id="PF02687"/>
    </source>
</evidence>
<feature type="transmembrane region" description="Helical" evidence="7">
    <location>
        <begin position="381"/>
        <end position="400"/>
    </location>
</feature>
<evidence type="ECO:0000256" key="3">
    <source>
        <dbReference type="ARBA" id="ARBA00022692"/>
    </source>
</evidence>
<feature type="transmembrane region" description="Helical" evidence="7">
    <location>
        <begin position="667"/>
        <end position="694"/>
    </location>
</feature>
<evidence type="ECO:0000256" key="2">
    <source>
        <dbReference type="ARBA" id="ARBA00022475"/>
    </source>
</evidence>
<dbReference type="GO" id="GO:0022857">
    <property type="term" value="F:transmembrane transporter activity"/>
    <property type="evidence" value="ECO:0007669"/>
    <property type="project" value="TreeGrafter"/>
</dbReference>
<evidence type="ECO:0000256" key="6">
    <source>
        <dbReference type="ARBA" id="ARBA00038076"/>
    </source>
</evidence>
<dbReference type="InterPro" id="IPR003838">
    <property type="entry name" value="ABC3_permease_C"/>
</dbReference>
<dbReference type="InterPro" id="IPR050250">
    <property type="entry name" value="Macrolide_Exporter_MacB"/>
</dbReference>
<feature type="domain" description="ABC3 transporter permease C-terminal" evidence="8">
    <location>
        <begin position="246"/>
        <end position="360"/>
    </location>
</feature>
<feature type="transmembrane region" description="Helical" evidence="7">
    <location>
        <begin position="291"/>
        <end position="317"/>
    </location>
</feature>
<name>A0A931E2P4_9CORY</name>